<proteinExistence type="inferred from homology"/>
<dbReference type="SUPFAM" id="SSF47323">
    <property type="entry name" value="Anticodon-binding domain of a subclass of class I aminoacyl-tRNA synthetases"/>
    <property type="match status" value="1"/>
</dbReference>
<dbReference type="PANTHER" id="PTHR45794:SF1">
    <property type="entry name" value="LEUCINE--TRNA LIGASE, CYTOPLASMIC"/>
    <property type="match status" value="1"/>
</dbReference>
<organism evidence="2 3">
    <name type="scientific">Panagrolaimus superbus</name>
    <dbReference type="NCBI Taxonomy" id="310955"/>
    <lineage>
        <taxon>Eukaryota</taxon>
        <taxon>Metazoa</taxon>
        <taxon>Ecdysozoa</taxon>
        <taxon>Nematoda</taxon>
        <taxon>Chromadorea</taxon>
        <taxon>Rhabditida</taxon>
        <taxon>Tylenchina</taxon>
        <taxon>Panagrolaimomorpha</taxon>
        <taxon>Panagrolaimoidea</taxon>
        <taxon>Panagrolaimidae</taxon>
        <taxon>Panagrolaimus</taxon>
    </lineage>
</organism>
<evidence type="ECO:0000313" key="2">
    <source>
        <dbReference type="Proteomes" id="UP000887577"/>
    </source>
</evidence>
<evidence type="ECO:0000313" key="3">
    <source>
        <dbReference type="WBParaSite" id="PSU_v2.g4761.t1"/>
    </source>
</evidence>
<accession>A0A914YXC9</accession>
<dbReference type="GO" id="GO:0005524">
    <property type="term" value="F:ATP binding"/>
    <property type="evidence" value="ECO:0007669"/>
    <property type="project" value="InterPro"/>
</dbReference>
<evidence type="ECO:0000256" key="1">
    <source>
        <dbReference type="ARBA" id="ARBA00005594"/>
    </source>
</evidence>
<dbReference type="Proteomes" id="UP000887577">
    <property type="component" value="Unplaced"/>
</dbReference>
<dbReference type="GO" id="GO:0006429">
    <property type="term" value="P:leucyl-tRNA aminoacylation"/>
    <property type="evidence" value="ECO:0007669"/>
    <property type="project" value="InterPro"/>
</dbReference>
<sequence>MRSDLIKLYLEYQALILSPTCLHIAEQVWSIIGKKTLIVNEQRPACCFADPLILDTSEFFKKTIQTFRLRLDEHLNPKKKKVAPAIPTKATIIYSSKYLQWQQEILVLLKKICEDNNGDFIDNKKNHKNGYCDSSDKVGQRGIQALDLIFNIDQRKVFEEMTEYLKGALKIDDISIESVEEAADQTLASKVVPGTPIFNFS</sequence>
<dbReference type="WBParaSite" id="PSU_v2.g4761.t1">
    <property type="protein sequence ID" value="PSU_v2.g4761.t1"/>
    <property type="gene ID" value="PSU_v2.g4761"/>
</dbReference>
<reference evidence="3" key="1">
    <citation type="submission" date="2022-11" db="UniProtKB">
        <authorList>
            <consortium name="WormBaseParasite"/>
        </authorList>
    </citation>
    <scope>IDENTIFICATION</scope>
</reference>
<dbReference type="AlphaFoldDB" id="A0A914YXC9"/>
<protein>
    <submittedName>
        <fullName evidence="3">Methionyl/Valyl/Leucyl/Isoleucyl-tRNA synthetase anticodon-binding domain-containing protein</fullName>
    </submittedName>
</protein>
<dbReference type="InterPro" id="IPR004493">
    <property type="entry name" value="Leu-tRNA-synth_Ia_arc/euk"/>
</dbReference>
<name>A0A914YXC9_9BILA</name>
<comment type="similarity">
    <text evidence="1">Belongs to the class-I aminoacyl-tRNA synthetase family.</text>
</comment>
<dbReference type="GO" id="GO:0004823">
    <property type="term" value="F:leucine-tRNA ligase activity"/>
    <property type="evidence" value="ECO:0007669"/>
    <property type="project" value="InterPro"/>
</dbReference>
<dbReference type="PANTHER" id="PTHR45794">
    <property type="entry name" value="LEUCYL-TRNA SYNTHETASE"/>
    <property type="match status" value="1"/>
</dbReference>
<dbReference type="InterPro" id="IPR009080">
    <property type="entry name" value="tRNAsynth_Ia_anticodon-bd"/>
</dbReference>
<keyword evidence="2" id="KW-1185">Reference proteome</keyword>